<dbReference type="GO" id="GO:0016853">
    <property type="term" value="F:isomerase activity"/>
    <property type="evidence" value="ECO:0007669"/>
    <property type="project" value="UniProtKB-KW"/>
</dbReference>
<dbReference type="Proteomes" id="UP000237947">
    <property type="component" value="Chromosome"/>
</dbReference>
<name>A0A2S0KPI9_9FIRM</name>
<dbReference type="InterPro" id="IPR001347">
    <property type="entry name" value="SIS_dom"/>
</dbReference>
<evidence type="ECO:0000313" key="3">
    <source>
        <dbReference type="Proteomes" id="UP000237947"/>
    </source>
</evidence>
<keyword evidence="3" id="KW-1185">Reference proteome</keyword>
<dbReference type="Pfam" id="PF01380">
    <property type="entry name" value="SIS"/>
    <property type="match status" value="1"/>
</dbReference>
<evidence type="ECO:0000259" key="1">
    <source>
        <dbReference type="PROSITE" id="PS51464"/>
    </source>
</evidence>
<dbReference type="RefSeq" id="WP_106012894.1">
    <property type="nucleotide sequence ID" value="NZ_CP027226.1"/>
</dbReference>
<dbReference type="PROSITE" id="PS51464">
    <property type="entry name" value="SIS"/>
    <property type="match status" value="1"/>
</dbReference>
<evidence type="ECO:0000313" key="2">
    <source>
        <dbReference type="EMBL" id="AVM42946.1"/>
    </source>
</evidence>
<dbReference type="KEGG" id="fsa:C5Q98_06860"/>
<dbReference type="SUPFAM" id="SSF53697">
    <property type="entry name" value="SIS domain"/>
    <property type="match status" value="1"/>
</dbReference>
<dbReference type="OrthoDB" id="9762536at2"/>
<proteinExistence type="predicted"/>
<dbReference type="CDD" id="cd05014">
    <property type="entry name" value="SIS_Kpsf"/>
    <property type="match status" value="1"/>
</dbReference>
<gene>
    <name evidence="2" type="ORF">C5Q98_06860</name>
</gene>
<accession>A0A2S0KPI9</accession>
<dbReference type="InterPro" id="IPR046348">
    <property type="entry name" value="SIS_dom_sf"/>
</dbReference>
<dbReference type="PANTHER" id="PTHR38418">
    <property type="entry name" value="SUGAR ISOMERASE, KPSF/GUTQ (AFU_ORTHOLOGUE AFUA_6G08860)"/>
    <property type="match status" value="1"/>
</dbReference>
<dbReference type="EMBL" id="CP027226">
    <property type="protein sequence ID" value="AVM42946.1"/>
    <property type="molecule type" value="Genomic_DNA"/>
</dbReference>
<reference evidence="3" key="1">
    <citation type="submission" date="2018-02" db="EMBL/GenBank/DDBJ databases">
        <authorList>
            <person name="Holder M.E."/>
            <person name="Ajami N.J."/>
            <person name="Petrosino J.F."/>
        </authorList>
    </citation>
    <scope>NUCLEOTIDE SEQUENCE [LARGE SCALE GENOMIC DNA]</scope>
    <source>
        <strain evidence="3">CCUG 47711</strain>
    </source>
</reference>
<feature type="domain" description="SIS" evidence="1">
    <location>
        <begin position="27"/>
        <end position="169"/>
    </location>
</feature>
<dbReference type="Gene3D" id="3.40.50.10490">
    <property type="entry name" value="Glucose-6-phosphate isomerase like protein, domain 1"/>
    <property type="match status" value="1"/>
</dbReference>
<protein>
    <submittedName>
        <fullName evidence="2">Carbohydrate isomerase</fullName>
    </submittedName>
</protein>
<dbReference type="PANTHER" id="PTHR38418:SF2">
    <property type="entry name" value="SUGAR ISOMERASE, KPSF_GUTQ (AFU_ORTHOLOGUE AFUA_6G08860)"/>
    <property type="match status" value="1"/>
</dbReference>
<sequence>MKTYLENIKTEINNFIDDIDVDAINAAVQLINEAKKNNNRLHMSGIGKPSYVAAYGASLISSTGTPAYVLDGTEAVHGSSGQLVEGDVVICISNSGETQELLATAHAILNNGCKIIAITSNPESSLAKLAEIHIQAKVEQEGGPLNRAPRSSIIAELIVVQQLSVELQESCDLSVKEYLQRHPGGSLGKLRENEKI</sequence>
<dbReference type="AlphaFoldDB" id="A0A2S0KPI9"/>
<organism evidence="2 3">
    <name type="scientific">Fastidiosipila sanguinis</name>
    <dbReference type="NCBI Taxonomy" id="236753"/>
    <lineage>
        <taxon>Bacteria</taxon>
        <taxon>Bacillati</taxon>
        <taxon>Bacillota</taxon>
        <taxon>Clostridia</taxon>
        <taxon>Eubacteriales</taxon>
        <taxon>Oscillospiraceae</taxon>
        <taxon>Fastidiosipila</taxon>
    </lineage>
</organism>
<dbReference type="GO" id="GO:1901135">
    <property type="term" value="P:carbohydrate derivative metabolic process"/>
    <property type="evidence" value="ECO:0007669"/>
    <property type="project" value="InterPro"/>
</dbReference>
<dbReference type="GO" id="GO:0097367">
    <property type="term" value="F:carbohydrate derivative binding"/>
    <property type="evidence" value="ECO:0007669"/>
    <property type="project" value="InterPro"/>
</dbReference>
<keyword evidence="2" id="KW-0413">Isomerase</keyword>
<dbReference type="InterPro" id="IPR035474">
    <property type="entry name" value="SIS_Kpsf"/>
</dbReference>